<dbReference type="STRING" id="197461.A3843_15350"/>
<evidence type="ECO:0000313" key="9">
    <source>
        <dbReference type="EMBL" id="OKL43098.1"/>
    </source>
</evidence>
<evidence type="ECO:0000256" key="4">
    <source>
        <dbReference type="ARBA" id="ARBA00023143"/>
    </source>
</evidence>
<evidence type="ECO:0000259" key="7">
    <source>
        <dbReference type="Pfam" id="PF00460"/>
    </source>
</evidence>
<evidence type="ECO:0000259" key="8">
    <source>
        <dbReference type="Pfam" id="PF06429"/>
    </source>
</evidence>
<comment type="subcellular location">
    <subcellularLocation>
        <location evidence="1 6">Bacterial flagellum basal body</location>
    </subcellularLocation>
</comment>
<dbReference type="PANTHER" id="PTHR30435">
    <property type="entry name" value="FLAGELLAR PROTEIN"/>
    <property type="match status" value="1"/>
</dbReference>
<evidence type="ECO:0000256" key="3">
    <source>
        <dbReference type="ARBA" id="ARBA00017941"/>
    </source>
</evidence>
<dbReference type="InterPro" id="IPR001444">
    <property type="entry name" value="Flag_bb_rod_N"/>
</dbReference>
<keyword evidence="9" id="KW-0966">Cell projection</keyword>
<comment type="subunit">
    <text evidence="5 6">The basal body constitutes a major portion of the flagellar organelle and consists of four rings (L,P,S, and M) mounted on a central rod. The rod consists of about 26 subunits of FlgG in the distal portion, and FlgB, FlgC and FlgF are thought to build up the proximal portion of the rod with about 6 subunits each.</text>
</comment>
<dbReference type="NCBIfam" id="TIGR01395">
    <property type="entry name" value="FlgC"/>
    <property type="match status" value="1"/>
</dbReference>
<organism evidence="9 10">
    <name type="scientific">Pseudovibrio exalbescens</name>
    <dbReference type="NCBI Taxonomy" id="197461"/>
    <lineage>
        <taxon>Bacteria</taxon>
        <taxon>Pseudomonadati</taxon>
        <taxon>Pseudomonadota</taxon>
        <taxon>Alphaproteobacteria</taxon>
        <taxon>Hyphomicrobiales</taxon>
        <taxon>Stappiaceae</taxon>
        <taxon>Pseudovibrio</taxon>
    </lineage>
</organism>
<sequence length="139" mass="15375">MIDPLAASLKISGSGLHAQSQRMRVVSENLANVQSTGKTEGADPYQRKTITFQSEMDRALGAELVEVDGIGKDDSAFRIEYDPSHPAADENGNVKYPNVNTLIELSDMREATRSYEAGLSLMKQSREMITRTIDLLRSR</sequence>
<dbReference type="RefSeq" id="WP_028482888.1">
    <property type="nucleotide sequence ID" value="NZ_LVVZ01000022.1"/>
</dbReference>
<evidence type="ECO:0000313" key="10">
    <source>
        <dbReference type="Proteomes" id="UP000185783"/>
    </source>
</evidence>
<evidence type="ECO:0000256" key="1">
    <source>
        <dbReference type="ARBA" id="ARBA00004117"/>
    </source>
</evidence>
<evidence type="ECO:0000256" key="5">
    <source>
        <dbReference type="ARBA" id="ARBA00025933"/>
    </source>
</evidence>
<dbReference type="OrthoDB" id="9813951at2"/>
<comment type="caution">
    <text evidence="9">The sequence shown here is derived from an EMBL/GenBank/DDBJ whole genome shotgun (WGS) entry which is preliminary data.</text>
</comment>
<keyword evidence="4 6" id="KW-0975">Bacterial flagellum</keyword>
<dbReference type="GO" id="GO:0071978">
    <property type="term" value="P:bacterial-type flagellum-dependent swarming motility"/>
    <property type="evidence" value="ECO:0007669"/>
    <property type="project" value="TreeGrafter"/>
</dbReference>
<reference evidence="9 10" key="1">
    <citation type="submission" date="2016-03" db="EMBL/GenBank/DDBJ databases">
        <title>Genome sequence of Nesiotobacter sp. nov., a moderately halophilic alphaproteobacterium isolated from the Yellow Sea, China.</title>
        <authorList>
            <person name="Zhang G."/>
            <person name="Zhang R."/>
        </authorList>
    </citation>
    <scope>NUCLEOTIDE SEQUENCE [LARGE SCALE GENOMIC DNA]</scope>
    <source>
        <strain evidence="9 10">WB1-6</strain>
    </source>
</reference>
<dbReference type="EMBL" id="LVVZ01000022">
    <property type="protein sequence ID" value="OKL43098.1"/>
    <property type="molecule type" value="Genomic_DNA"/>
</dbReference>
<protein>
    <recommendedName>
        <fullName evidence="3 6">Flagellar basal-body rod protein FlgC</fullName>
    </recommendedName>
</protein>
<dbReference type="Pfam" id="PF00460">
    <property type="entry name" value="Flg_bb_rod"/>
    <property type="match status" value="1"/>
</dbReference>
<name>A0A1U7JEI2_9HYPH</name>
<evidence type="ECO:0000256" key="2">
    <source>
        <dbReference type="ARBA" id="ARBA00009677"/>
    </source>
</evidence>
<dbReference type="Pfam" id="PF06429">
    <property type="entry name" value="Flg_bbr_C"/>
    <property type="match status" value="1"/>
</dbReference>
<dbReference type="InterPro" id="IPR006299">
    <property type="entry name" value="FlgC"/>
</dbReference>
<dbReference type="Proteomes" id="UP000185783">
    <property type="component" value="Unassembled WGS sequence"/>
</dbReference>
<keyword evidence="9" id="KW-0282">Flagellum</keyword>
<proteinExistence type="inferred from homology"/>
<feature type="domain" description="Flagellar basal-body/hook protein C-terminal" evidence="8">
    <location>
        <begin position="91"/>
        <end position="135"/>
    </location>
</feature>
<dbReference type="AlphaFoldDB" id="A0A1U7JEI2"/>
<feature type="domain" description="Flagellar basal body rod protein N-terminal" evidence="7">
    <location>
        <begin position="10"/>
        <end position="34"/>
    </location>
</feature>
<accession>A0A1U7JEI2</accession>
<gene>
    <name evidence="9" type="primary">flgC</name>
    <name evidence="9" type="ORF">A3843_15350</name>
</gene>
<evidence type="ECO:0000256" key="6">
    <source>
        <dbReference type="RuleBase" id="RU362062"/>
    </source>
</evidence>
<keyword evidence="9" id="KW-0969">Cilium</keyword>
<dbReference type="InterPro" id="IPR010930">
    <property type="entry name" value="Flg_bb/hook_C_dom"/>
</dbReference>
<keyword evidence="10" id="KW-1185">Reference proteome</keyword>
<comment type="similarity">
    <text evidence="2">Belongs to the flagella basal body rod proteins family.</text>
</comment>
<dbReference type="PANTHER" id="PTHR30435:SF2">
    <property type="entry name" value="FLAGELLAR BASAL-BODY ROD PROTEIN FLGC"/>
    <property type="match status" value="1"/>
</dbReference>
<dbReference type="GO" id="GO:0030694">
    <property type="term" value="C:bacterial-type flagellum basal body, rod"/>
    <property type="evidence" value="ECO:0007669"/>
    <property type="project" value="UniProtKB-UniRule"/>
</dbReference>